<dbReference type="EMBL" id="BDQI01000012">
    <property type="protein sequence ID" value="GAX53998.1"/>
    <property type="molecule type" value="Genomic_DNA"/>
</dbReference>
<keyword evidence="3" id="KW-1185">Reference proteome</keyword>
<name>A0A250VIH0_STROL</name>
<comment type="caution">
    <text evidence="2">The sequence shown here is derived from an EMBL/GenBank/DDBJ whole genome shotgun (WGS) entry which is preliminary data.</text>
</comment>
<dbReference type="Proteomes" id="UP000217446">
    <property type="component" value="Unassembled WGS sequence"/>
</dbReference>
<reference evidence="3" key="1">
    <citation type="submission" date="2017-05" db="EMBL/GenBank/DDBJ databases">
        <title>Streptomyces olivochromogenes NBRC 3561 whole genome shotgun sequence.</title>
        <authorList>
            <person name="Dohra H."/>
            <person name="Kodani S."/>
        </authorList>
    </citation>
    <scope>NUCLEOTIDE SEQUENCE [LARGE SCALE GENOMIC DNA]</scope>
    <source>
        <strain evidence="3">NBRC 3561</strain>
    </source>
</reference>
<evidence type="ECO:0000313" key="2">
    <source>
        <dbReference type="EMBL" id="GAX53998.1"/>
    </source>
</evidence>
<organism evidence="2 3">
    <name type="scientific">Streptomyces olivochromogenes</name>
    <dbReference type="NCBI Taxonomy" id="1963"/>
    <lineage>
        <taxon>Bacteria</taxon>
        <taxon>Bacillati</taxon>
        <taxon>Actinomycetota</taxon>
        <taxon>Actinomycetes</taxon>
        <taxon>Kitasatosporales</taxon>
        <taxon>Streptomycetaceae</taxon>
        <taxon>Streptomyces</taxon>
    </lineage>
</organism>
<evidence type="ECO:0000256" key="1">
    <source>
        <dbReference type="SAM" id="MobiDB-lite"/>
    </source>
</evidence>
<proteinExistence type="predicted"/>
<dbReference type="AlphaFoldDB" id="A0A250VIH0"/>
<feature type="region of interest" description="Disordered" evidence="1">
    <location>
        <begin position="230"/>
        <end position="252"/>
    </location>
</feature>
<sequence>MAYPAHTAFVMSRSKLAKTAVTPGEPAAIYCRISHTKDEDQTGVDRQERRSGELYSSLRLAALPLTPSYRCQQSLDASSGVALLDQRYRGRESMSFDQEWADLKAKSAMRLDSVPMDPGGSSPDGADLILRYDDMGKIGHAAFLLHQHLSSAGKHAQSHTEAAAKSLESDGFDMGAALAKAEEGWQGQLQVLVDACAQISNHLDYSVKSSKQDDHFIAAQMQVSKISEYLDVPPPTSDSDAPQVPKADGPIM</sequence>
<dbReference type="STRING" id="1963.AQJ27_32550"/>
<gene>
    <name evidence="2" type="ORF">SO3561_05530</name>
</gene>
<evidence type="ECO:0000313" key="3">
    <source>
        <dbReference type="Proteomes" id="UP000217446"/>
    </source>
</evidence>
<accession>A0A250VIH0</accession>
<protein>
    <submittedName>
        <fullName evidence="2">Uncharacterized protein</fullName>
    </submittedName>
</protein>